<gene>
    <name evidence="2" type="ORF">BJ875DRAFT_455230</name>
</gene>
<evidence type="ECO:0000313" key="2">
    <source>
        <dbReference type="EMBL" id="KAG9236915.1"/>
    </source>
</evidence>
<sequence>MMFARPLSSGVCSRFAWPISKTIPAHVHRRFLSSQLETSRSHVDTTPEVVRPNMHQITLLLSRQDLEAEKGRNKFLRNLRKEFSFKSKTEALVILATPSFADLLENHSFMLRLVASVTKFDAQKTVYPTKIDVVCACVDRLSPGPGNLHYGVDSGSHEGFSIVRGRSDHLLPGLWNAEPQKAEEEEHLSTLTFSGRSNFNTEVTFPLANTIFTNGKLSTLLISEWRVEPNLHVNGGRLTKGKTISKKNQVVNIFDNMNLEFPHTYIPAARPITNVRKIVSGLGNIVRQLEFDDHDVGPASRELEEAANHRIRSLSAETLSDHRSEVWALVVPGEIAESALEKRFSISRGALLNDRQNQQESISKEETSTAEGSESVVVNTQRAPTKVSLDLNRNDYIGRWIRKGAIFCRVLSGGGGWGAKQGLLSLDPQTTYHQTDGAALEFLNEYLEHQQTSALGKVAQPGAYIQFFGMRSPKQGWDRLLRVQMKWYDPACRSVIIGTCPNTIDDMPKQDNQKYGEPHTPRIRVRAGQFGCVSETGIFIRQRQGGSKPDFETKLDLPYSYLMANMGSAIARDPKPSRRKAYPIQWKSILVRNDKDVEEGN</sequence>
<organism evidence="2 3">
    <name type="scientific">Amylocarpus encephaloides</name>
    <dbReference type="NCBI Taxonomy" id="45428"/>
    <lineage>
        <taxon>Eukaryota</taxon>
        <taxon>Fungi</taxon>
        <taxon>Dikarya</taxon>
        <taxon>Ascomycota</taxon>
        <taxon>Pezizomycotina</taxon>
        <taxon>Leotiomycetes</taxon>
        <taxon>Helotiales</taxon>
        <taxon>Helotiales incertae sedis</taxon>
        <taxon>Amylocarpus</taxon>
    </lineage>
</organism>
<dbReference type="OrthoDB" id="1744869at2759"/>
<evidence type="ECO:0000256" key="1">
    <source>
        <dbReference type="SAM" id="MobiDB-lite"/>
    </source>
</evidence>
<feature type="compositionally biased region" description="Polar residues" evidence="1">
    <location>
        <begin position="369"/>
        <end position="379"/>
    </location>
</feature>
<feature type="region of interest" description="Disordered" evidence="1">
    <location>
        <begin position="355"/>
        <end position="379"/>
    </location>
</feature>
<evidence type="ECO:0000313" key="3">
    <source>
        <dbReference type="Proteomes" id="UP000824998"/>
    </source>
</evidence>
<name>A0A9P7YPM2_9HELO</name>
<protein>
    <submittedName>
        <fullName evidence="2">Uncharacterized protein</fullName>
    </submittedName>
</protein>
<proteinExistence type="predicted"/>
<dbReference type="EMBL" id="MU251397">
    <property type="protein sequence ID" value="KAG9236915.1"/>
    <property type="molecule type" value="Genomic_DNA"/>
</dbReference>
<dbReference type="Proteomes" id="UP000824998">
    <property type="component" value="Unassembled WGS sequence"/>
</dbReference>
<keyword evidence="3" id="KW-1185">Reference proteome</keyword>
<reference evidence="2" key="1">
    <citation type="journal article" date="2021" name="IMA Fungus">
        <title>Genomic characterization of three marine fungi, including Emericellopsis atlantica sp. nov. with signatures of a generalist lifestyle and marine biomass degradation.</title>
        <authorList>
            <person name="Hagestad O.C."/>
            <person name="Hou L."/>
            <person name="Andersen J.H."/>
            <person name="Hansen E.H."/>
            <person name="Altermark B."/>
            <person name="Li C."/>
            <person name="Kuhnert E."/>
            <person name="Cox R.J."/>
            <person name="Crous P.W."/>
            <person name="Spatafora J.W."/>
            <person name="Lail K."/>
            <person name="Amirebrahimi M."/>
            <person name="Lipzen A."/>
            <person name="Pangilinan J."/>
            <person name="Andreopoulos W."/>
            <person name="Hayes R.D."/>
            <person name="Ng V."/>
            <person name="Grigoriev I.V."/>
            <person name="Jackson S.A."/>
            <person name="Sutton T.D.S."/>
            <person name="Dobson A.D.W."/>
            <person name="Rama T."/>
        </authorList>
    </citation>
    <scope>NUCLEOTIDE SEQUENCE</scope>
    <source>
        <strain evidence="2">TRa018bII</strain>
    </source>
</reference>
<accession>A0A9P7YPM2</accession>
<dbReference type="AlphaFoldDB" id="A0A9P7YPM2"/>
<comment type="caution">
    <text evidence="2">The sequence shown here is derived from an EMBL/GenBank/DDBJ whole genome shotgun (WGS) entry which is preliminary data.</text>
</comment>